<keyword evidence="3" id="KW-1185">Reference proteome</keyword>
<feature type="compositionally biased region" description="Basic and acidic residues" evidence="1">
    <location>
        <begin position="1"/>
        <end position="11"/>
    </location>
</feature>
<gene>
    <name evidence="2" type="ORF">BD289DRAFT_243290</name>
</gene>
<organism evidence="2 3">
    <name type="scientific">Coniella lustricola</name>
    <dbReference type="NCBI Taxonomy" id="2025994"/>
    <lineage>
        <taxon>Eukaryota</taxon>
        <taxon>Fungi</taxon>
        <taxon>Dikarya</taxon>
        <taxon>Ascomycota</taxon>
        <taxon>Pezizomycotina</taxon>
        <taxon>Sordariomycetes</taxon>
        <taxon>Sordariomycetidae</taxon>
        <taxon>Diaporthales</taxon>
        <taxon>Schizoparmaceae</taxon>
        <taxon>Coniella</taxon>
    </lineage>
</organism>
<sequence length="170" mass="18791">MAERTIYDEALRQPPSPRHFASRPLSGQARDRADGQALWRVKKRQMSVHRELGSPLKLADGGRRWHPPSAVPGMLDPAATPYLRFCCDYGHGPCCRASAHARAYCICTEQEASSIGRWQSSLLRAALRKRAGRCGASVRSGRRQAVARTKDGSLRAAETLTWIAVCHLQA</sequence>
<dbReference type="Proteomes" id="UP000241462">
    <property type="component" value="Unassembled WGS sequence"/>
</dbReference>
<evidence type="ECO:0000313" key="2">
    <source>
        <dbReference type="EMBL" id="PSR87202.1"/>
    </source>
</evidence>
<protein>
    <submittedName>
        <fullName evidence="2">Uncharacterized protein</fullName>
    </submittedName>
</protein>
<dbReference type="InParanoid" id="A0A2T3A9G1"/>
<dbReference type="AlphaFoldDB" id="A0A2T3A9G1"/>
<name>A0A2T3A9G1_9PEZI</name>
<dbReference type="EMBL" id="KZ678432">
    <property type="protein sequence ID" value="PSR87202.1"/>
    <property type="molecule type" value="Genomic_DNA"/>
</dbReference>
<proteinExistence type="predicted"/>
<feature type="region of interest" description="Disordered" evidence="1">
    <location>
        <begin position="1"/>
        <end position="32"/>
    </location>
</feature>
<evidence type="ECO:0000313" key="3">
    <source>
        <dbReference type="Proteomes" id="UP000241462"/>
    </source>
</evidence>
<reference evidence="2 3" key="1">
    <citation type="journal article" date="2018" name="Mycol. Prog.">
        <title>Coniella lustricola, a new species from submerged detritus.</title>
        <authorList>
            <person name="Raudabaugh D.B."/>
            <person name="Iturriaga T."/>
            <person name="Carver A."/>
            <person name="Mondo S."/>
            <person name="Pangilinan J."/>
            <person name="Lipzen A."/>
            <person name="He G."/>
            <person name="Amirebrahimi M."/>
            <person name="Grigoriev I.V."/>
            <person name="Miller A.N."/>
        </authorList>
    </citation>
    <scope>NUCLEOTIDE SEQUENCE [LARGE SCALE GENOMIC DNA]</scope>
    <source>
        <strain evidence="2 3">B22-T-1</strain>
    </source>
</reference>
<accession>A0A2T3A9G1</accession>
<evidence type="ECO:0000256" key="1">
    <source>
        <dbReference type="SAM" id="MobiDB-lite"/>
    </source>
</evidence>